<accession>A0A699YEI1</accession>
<comment type="caution">
    <text evidence="1">The sequence shown here is derived from an EMBL/GenBank/DDBJ whole genome shotgun (WGS) entry which is preliminary data.</text>
</comment>
<dbReference type="InterPro" id="IPR011990">
    <property type="entry name" value="TPR-like_helical_dom_sf"/>
</dbReference>
<keyword evidence="2" id="KW-1185">Reference proteome</keyword>
<reference evidence="1 2" key="1">
    <citation type="submission" date="2020-02" db="EMBL/GenBank/DDBJ databases">
        <title>Draft genome sequence of Haematococcus lacustris strain NIES-144.</title>
        <authorList>
            <person name="Morimoto D."/>
            <person name="Nakagawa S."/>
            <person name="Yoshida T."/>
            <person name="Sawayama S."/>
        </authorList>
    </citation>
    <scope>NUCLEOTIDE SEQUENCE [LARGE SCALE GENOMIC DNA]</scope>
    <source>
        <strain evidence="1 2">NIES-144</strain>
    </source>
</reference>
<dbReference type="Proteomes" id="UP000485058">
    <property type="component" value="Unassembled WGS sequence"/>
</dbReference>
<dbReference type="Gene3D" id="1.25.40.10">
    <property type="entry name" value="Tetratricopeptide repeat domain"/>
    <property type="match status" value="1"/>
</dbReference>
<proteinExistence type="predicted"/>
<evidence type="ECO:0008006" key="3">
    <source>
        <dbReference type="Google" id="ProtNLM"/>
    </source>
</evidence>
<sequence length="236" mass="25040">MDANQEAASGQLPADQLLTAQLGLAESLQQWADVVMEATKQLPDETLTPSVELQARLLATSLYERAVAAYHQVSPGPAAGLPAEAAVNCGNTLCSWAEALVPQPGEVGVQRRQCGLYEQAVGLYQAALAQEEDALTLANMGDALMQWAEASWQAEGGSAGAQLCQQALHCYDKACQMCDSSEGDDLAGLLCNWGSGLTTAAQYQQDPQSAEELLQQAVLRLSRAVEFGRGDPEPLF</sequence>
<evidence type="ECO:0000313" key="1">
    <source>
        <dbReference type="EMBL" id="GFH07755.1"/>
    </source>
</evidence>
<gene>
    <name evidence="1" type="ORF">HaLaN_02604</name>
</gene>
<organism evidence="1 2">
    <name type="scientific">Haematococcus lacustris</name>
    <name type="common">Green alga</name>
    <name type="synonym">Haematococcus pluvialis</name>
    <dbReference type="NCBI Taxonomy" id="44745"/>
    <lineage>
        <taxon>Eukaryota</taxon>
        <taxon>Viridiplantae</taxon>
        <taxon>Chlorophyta</taxon>
        <taxon>core chlorophytes</taxon>
        <taxon>Chlorophyceae</taxon>
        <taxon>CS clade</taxon>
        <taxon>Chlamydomonadales</taxon>
        <taxon>Haematococcaceae</taxon>
        <taxon>Haematococcus</taxon>
    </lineage>
</organism>
<dbReference type="EMBL" id="BLLF01000113">
    <property type="protein sequence ID" value="GFH07755.1"/>
    <property type="molecule type" value="Genomic_DNA"/>
</dbReference>
<dbReference type="SUPFAM" id="SSF48452">
    <property type="entry name" value="TPR-like"/>
    <property type="match status" value="1"/>
</dbReference>
<name>A0A699YEI1_HAELA</name>
<evidence type="ECO:0000313" key="2">
    <source>
        <dbReference type="Proteomes" id="UP000485058"/>
    </source>
</evidence>
<protein>
    <recommendedName>
        <fullName evidence="3">TPR_REGION domain-containing protein</fullName>
    </recommendedName>
</protein>
<dbReference type="AlphaFoldDB" id="A0A699YEI1"/>